<feature type="region of interest" description="Disordered" evidence="1">
    <location>
        <begin position="1"/>
        <end position="37"/>
    </location>
</feature>
<evidence type="ECO:0000313" key="3">
    <source>
        <dbReference type="Proteomes" id="UP000482487"/>
    </source>
</evidence>
<organism evidence="2 3">
    <name type="scientific">Solidesulfovibrio aerotolerans</name>
    <dbReference type="NCBI Taxonomy" id="295255"/>
    <lineage>
        <taxon>Bacteria</taxon>
        <taxon>Pseudomonadati</taxon>
        <taxon>Thermodesulfobacteriota</taxon>
        <taxon>Desulfovibrionia</taxon>
        <taxon>Desulfovibrionales</taxon>
        <taxon>Desulfovibrionaceae</taxon>
        <taxon>Solidesulfovibrio</taxon>
    </lineage>
</organism>
<accession>A0A7C9ITP0</accession>
<dbReference type="RefSeq" id="WP_160957735.1">
    <property type="nucleotide sequence ID" value="NZ_WVUD01000001.1"/>
</dbReference>
<gene>
    <name evidence="2" type="ORF">GTA51_00330</name>
</gene>
<dbReference type="AlphaFoldDB" id="A0A7C9ITP0"/>
<sequence length="184" mass="19004">MSQSDTARQSGEARNGRRRLPGPAVRGGQGAPMPALPALPMAQPAPGRHHLVTTALPALGPDLKIAVYAAGNCVIRVMEHGDGLVIRLRGLPDEAGVAALGDCLVEALDRGIASIRIAVATRGERLPLAVEALLESLARLAASQGGRPGLCITGEEPAASHLARAVGRGLARRGRKRRPAQGQP</sequence>
<reference evidence="2 3" key="1">
    <citation type="submission" date="2020-01" db="EMBL/GenBank/DDBJ databases">
        <title>Genome sequence of Desulfovibrio aerotolerans DSM 16695(T).</title>
        <authorList>
            <person name="Karnachuk O."/>
            <person name="Avakyan M."/>
            <person name="Mardanov A."/>
            <person name="Kadnikov V."/>
            <person name="Ravin N."/>
        </authorList>
    </citation>
    <scope>NUCLEOTIDE SEQUENCE [LARGE SCALE GENOMIC DNA]</scope>
    <source>
        <strain evidence="2 3">DSM 16695</strain>
    </source>
</reference>
<dbReference type="Proteomes" id="UP000482487">
    <property type="component" value="Unassembled WGS sequence"/>
</dbReference>
<feature type="compositionally biased region" description="Basic residues" evidence="1">
    <location>
        <begin position="170"/>
        <end position="184"/>
    </location>
</feature>
<comment type="caution">
    <text evidence="2">The sequence shown here is derived from an EMBL/GenBank/DDBJ whole genome shotgun (WGS) entry which is preliminary data.</text>
</comment>
<name>A0A7C9ITP0_9BACT</name>
<proteinExistence type="predicted"/>
<evidence type="ECO:0000256" key="1">
    <source>
        <dbReference type="SAM" id="MobiDB-lite"/>
    </source>
</evidence>
<keyword evidence="3" id="KW-1185">Reference proteome</keyword>
<dbReference type="OrthoDB" id="5457409at2"/>
<dbReference type="EMBL" id="WVUD01000001">
    <property type="protein sequence ID" value="MYL81583.1"/>
    <property type="molecule type" value="Genomic_DNA"/>
</dbReference>
<protein>
    <submittedName>
        <fullName evidence="2">Uncharacterized protein</fullName>
    </submittedName>
</protein>
<feature type="region of interest" description="Disordered" evidence="1">
    <location>
        <begin position="165"/>
        <end position="184"/>
    </location>
</feature>
<evidence type="ECO:0000313" key="2">
    <source>
        <dbReference type="EMBL" id="MYL81583.1"/>
    </source>
</evidence>